<dbReference type="EMBL" id="AAXD02000018">
    <property type="protein sequence ID" value="EDN83263.1"/>
    <property type="molecule type" value="Genomic_DNA"/>
</dbReference>
<name>A7A2Y0_BIFAD</name>
<proteinExistence type="predicted"/>
<accession>A7A2Y0</accession>
<evidence type="ECO:0000313" key="1">
    <source>
        <dbReference type="EMBL" id="EDN83263.1"/>
    </source>
</evidence>
<reference evidence="1 2" key="2">
    <citation type="submission" date="2007-05" db="EMBL/GenBank/DDBJ databases">
        <title>Draft genome sequence of Bifidobacterium adolescentis (L2-32).</title>
        <authorList>
            <person name="Sudarsanam P."/>
            <person name="Ley R."/>
            <person name="Guruge J."/>
            <person name="Turnbaugh P.J."/>
            <person name="Mahowald M."/>
            <person name="Liep D."/>
            <person name="Gordon J."/>
        </authorList>
    </citation>
    <scope>NUCLEOTIDE SEQUENCE [LARGE SCALE GENOMIC DNA]</scope>
    <source>
        <strain evidence="1 2">L2-32</strain>
    </source>
</reference>
<protein>
    <submittedName>
        <fullName evidence="1">Uncharacterized protein</fullName>
    </submittedName>
</protein>
<sequence length="37" mass="4478">MLDCETHKILLKIWLERADIGWIRACKRDTSKERLVH</sequence>
<comment type="caution">
    <text evidence="1">The sequence shown here is derived from an EMBL/GenBank/DDBJ whole genome shotgun (WGS) entry which is preliminary data.</text>
</comment>
<organism evidence="1 2">
    <name type="scientific">Bifidobacterium adolescentis L2-32</name>
    <dbReference type="NCBI Taxonomy" id="411481"/>
    <lineage>
        <taxon>Bacteria</taxon>
        <taxon>Bacillati</taxon>
        <taxon>Actinomycetota</taxon>
        <taxon>Actinomycetes</taxon>
        <taxon>Bifidobacteriales</taxon>
        <taxon>Bifidobacteriaceae</taxon>
        <taxon>Bifidobacterium</taxon>
    </lineage>
</organism>
<gene>
    <name evidence="1" type="ORF">BIFADO_00164</name>
</gene>
<reference evidence="1 2" key="1">
    <citation type="submission" date="2007-04" db="EMBL/GenBank/DDBJ databases">
        <authorList>
            <person name="Fulton L."/>
            <person name="Clifton S."/>
            <person name="Fulton B."/>
            <person name="Xu J."/>
            <person name="Minx P."/>
            <person name="Pepin K.H."/>
            <person name="Johnson M."/>
            <person name="Thiruvilangam P."/>
            <person name="Bhonagiri V."/>
            <person name="Nash W.E."/>
            <person name="Mardis E.R."/>
            <person name="Wilson R.K."/>
        </authorList>
    </citation>
    <scope>NUCLEOTIDE SEQUENCE [LARGE SCALE GENOMIC DNA]</scope>
    <source>
        <strain evidence="1 2">L2-32</strain>
    </source>
</reference>
<dbReference type="Proteomes" id="UP000003773">
    <property type="component" value="Unassembled WGS sequence"/>
</dbReference>
<evidence type="ECO:0000313" key="2">
    <source>
        <dbReference type="Proteomes" id="UP000003773"/>
    </source>
</evidence>
<dbReference type="HOGENOM" id="CLU_3340711_0_0_11"/>
<dbReference type="AlphaFoldDB" id="A7A2Y0"/>